<organism evidence="3 4">
    <name type="scientific">Marinomonas balearica</name>
    <dbReference type="NCBI Taxonomy" id="491947"/>
    <lineage>
        <taxon>Bacteria</taxon>
        <taxon>Pseudomonadati</taxon>
        <taxon>Pseudomonadota</taxon>
        <taxon>Gammaproteobacteria</taxon>
        <taxon>Oceanospirillales</taxon>
        <taxon>Oceanospirillaceae</taxon>
        <taxon>Marinomonas</taxon>
    </lineage>
</organism>
<accession>A0A4V3CGX7</accession>
<gene>
    <name evidence="3" type="ORF">DFP79_0455</name>
</gene>
<keyword evidence="2" id="KW-1133">Transmembrane helix</keyword>
<dbReference type="EMBL" id="SNXC01000009">
    <property type="protein sequence ID" value="TDO99472.1"/>
    <property type="molecule type" value="Genomic_DNA"/>
</dbReference>
<keyword evidence="2" id="KW-0472">Membrane</keyword>
<evidence type="ECO:0000256" key="2">
    <source>
        <dbReference type="SAM" id="Phobius"/>
    </source>
</evidence>
<feature type="region of interest" description="Disordered" evidence="1">
    <location>
        <begin position="228"/>
        <end position="262"/>
    </location>
</feature>
<dbReference type="OrthoDB" id="6100799at2"/>
<reference evidence="3 4" key="1">
    <citation type="submission" date="2019-03" db="EMBL/GenBank/DDBJ databases">
        <title>Genomic Encyclopedia of Type Strains, Phase III (KMG-III): the genomes of soil and plant-associated and newly described type strains.</title>
        <authorList>
            <person name="Whitman W."/>
        </authorList>
    </citation>
    <scope>NUCLEOTIDE SEQUENCE [LARGE SCALE GENOMIC DNA]</scope>
    <source>
        <strain evidence="3 4">CECT 7378</strain>
    </source>
</reference>
<dbReference type="Proteomes" id="UP000294656">
    <property type="component" value="Unassembled WGS sequence"/>
</dbReference>
<evidence type="ECO:0000313" key="3">
    <source>
        <dbReference type="EMBL" id="TDO99472.1"/>
    </source>
</evidence>
<name>A0A4V3CGX7_9GAMM</name>
<feature type="transmembrane region" description="Helical" evidence="2">
    <location>
        <begin position="6"/>
        <end position="25"/>
    </location>
</feature>
<keyword evidence="4" id="KW-1185">Reference proteome</keyword>
<proteinExistence type="predicted"/>
<keyword evidence="2" id="KW-0812">Transmembrane</keyword>
<comment type="caution">
    <text evidence="3">The sequence shown here is derived from an EMBL/GenBank/DDBJ whole genome shotgun (WGS) entry which is preliminary data.</text>
</comment>
<dbReference type="RefSeq" id="WP_133502329.1">
    <property type="nucleotide sequence ID" value="NZ_SNXC01000009.1"/>
</dbReference>
<sequence>MTSIAVTLMLVAIGGFIAFAIYLQMKEQARLERLRKSALLGNQARQLRRYLDDLPPQYQPKDMRIWILRRLVATYDELIELQADDSLRRHRGFFIEELQQFQESKVKRKAKPVNDELQITELRRLFESFKGYLEFAKQNKKIDPDLYVRYQDLFTFYSYRVNADYHVYMARQAFLTEKFDKAIELYKEAISQLQPINENPEAKVVIDGYQEIIDEIESDLALQRQEEELAAASEEDDQAEEDLDDEWSQFMDQNTFKKKKHF</sequence>
<evidence type="ECO:0000256" key="1">
    <source>
        <dbReference type="SAM" id="MobiDB-lite"/>
    </source>
</evidence>
<feature type="compositionally biased region" description="Acidic residues" evidence="1">
    <location>
        <begin position="233"/>
        <end position="247"/>
    </location>
</feature>
<dbReference type="AlphaFoldDB" id="A0A4V3CGX7"/>
<protein>
    <submittedName>
        <fullName evidence="3">Uncharacterized protein</fullName>
    </submittedName>
</protein>
<evidence type="ECO:0000313" key="4">
    <source>
        <dbReference type="Proteomes" id="UP000294656"/>
    </source>
</evidence>